<dbReference type="SUPFAM" id="SSF53756">
    <property type="entry name" value="UDP-Glycosyltransferase/glycogen phosphorylase"/>
    <property type="match status" value="1"/>
</dbReference>
<dbReference type="AlphaFoldDB" id="A0A2G6KGX8"/>
<dbReference type="EMBL" id="PDSK01000071">
    <property type="protein sequence ID" value="PIE34914.1"/>
    <property type="molecule type" value="Genomic_DNA"/>
</dbReference>
<dbReference type="Gene3D" id="3.40.50.2000">
    <property type="entry name" value="Glycogen Phosphorylase B"/>
    <property type="match status" value="1"/>
</dbReference>
<evidence type="ECO:0000313" key="1">
    <source>
        <dbReference type="EMBL" id="PIE34914.1"/>
    </source>
</evidence>
<protein>
    <recommendedName>
        <fullName evidence="3">Glycosyl transferase family 1 domain-containing protein</fullName>
    </recommendedName>
</protein>
<gene>
    <name evidence="1" type="ORF">CSA56_06245</name>
</gene>
<name>A0A2G6KGX8_9BACT</name>
<reference evidence="1 2" key="1">
    <citation type="submission" date="2017-10" db="EMBL/GenBank/DDBJ databases">
        <title>Novel microbial diversity and functional potential in the marine mammal oral microbiome.</title>
        <authorList>
            <person name="Dudek N.K."/>
            <person name="Sun C.L."/>
            <person name="Burstein D."/>
            <person name="Kantor R.S."/>
            <person name="Aliaga Goltsman D.S."/>
            <person name="Bik E.M."/>
            <person name="Thomas B.C."/>
            <person name="Banfield J.F."/>
            <person name="Relman D.A."/>
        </authorList>
    </citation>
    <scope>NUCLEOTIDE SEQUENCE [LARGE SCALE GENOMIC DNA]</scope>
    <source>
        <strain evidence="1">DOLJORAL78_47_16</strain>
    </source>
</reference>
<evidence type="ECO:0008006" key="3">
    <source>
        <dbReference type="Google" id="ProtNLM"/>
    </source>
</evidence>
<comment type="caution">
    <text evidence="1">The sequence shown here is derived from an EMBL/GenBank/DDBJ whole genome shotgun (WGS) entry which is preliminary data.</text>
</comment>
<sequence length="333" mass="38998">MRIVCNSKNSEAACAIFYRDALSNLKELTVCDYDHYNGYDIALFMTYRNDLEDMKAAKLDYPHLKTGIIDARASWVEEFLPYADFLILDSIEMKDFWASARKPIFFYLEYPNIANAKKKHEAKQPIIIGYHGNKVHLHTMYETVTPALEELAQTYPVELWVMYNIEKLGQWEWNVPKGLKVRHIQWREEHFHQELAHVDIGISPNCVPILNEKKLKKKAESRKLREHFVYSDDDYFLRFKMPSNAGRITIWGKLGIPVVADLTPAACQCIQDGENGLLAYSQEGWYRALETLILRADLRQRYAENMKQTIAHKYDFTIQNQKFLEFLKSEIIT</sequence>
<dbReference type="Proteomes" id="UP000230821">
    <property type="component" value="Unassembled WGS sequence"/>
</dbReference>
<proteinExistence type="predicted"/>
<organism evidence="1 2">
    <name type="scientific">candidate division KSB3 bacterium</name>
    <dbReference type="NCBI Taxonomy" id="2044937"/>
    <lineage>
        <taxon>Bacteria</taxon>
        <taxon>candidate division KSB3</taxon>
    </lineage>
</organism>
<accession>A0A2G6KGX8</accession>
<evidence type="ECO:0000313" key="2">
    <source>
        <dbReference type="Proteomes" id="UP000230821"/>
    </source>
</evidence>